<protein>
    <submittedName>
        <fullName evidence="3">Ovule protein</fullName>
    </submittedName>
</protein>
<dbReference type="WBParaSite" id="GPUH_0001374801-mRNA-1">
    <property type="protein sequence ID" value="GPUH_0001374801-mRNA-1"/>
    <property type="gene ID" value="GPUH_0001374801"/>
</dbReference>
<evidence type="ECO:0000313" key="2">
    <source>
        <dbReference type="Proteomes" id="UP000271098"/>
    </source>
</evidence>
<reference evidence="3" key="1">
    <citation type="submission" date="2016-06" db="UniProtKB">
        <authorList>
            <consortium name="WormBaseParasite"/>
        </authorList>
    </citation>
    <scope>IDENTIFICATION</scope>
</reference>
<reference evidence="1 2" key="2">
    <citation type="submission" date="2018-11" db="EMBL/GenBank/DDBJ databases">
        <authorList>
            <consortium name="Pathogen Informatics"/>
        </authorList>
    </citation>
    <scope>NUCLEOTIDE SEQUENCE [LARGE SCALE GENOMIC DNA]</scope>
</reference>
<evidence type="ECO:0000313" key="3">
    <source>
        <dbReference type="WBParaSite" id="GPUH_0001374801-mRNA-1"/>
    </source>
</evidence>
<dbReference type="OrthoDB" id="3364872at2759"/>
<dbReference type="Proteomes" id="UP000271098">
    <property type="component" value="Unassembled WGS sequence"/>
</dbReference>
<accession>A0A183DYE2</accession>
<name>A0A183DYE2_9BILA</name>
<dbReference type="AlphaFoldDB" id="A0A183DYE2"/>
<sequence length="79" mass="8761">MFSPISLSDAKPSSSVVHEDAVLDECGIIESNAATKEVSCSVDNVEDLHPSWIAKKREKEALKRMLMSAKPNRIVFEDE</sequence>
<evidence type="ECO:0000313" key="1">
    <source>
        <dbReference type="EMBL" id="VDN22886.1"/>
    </source>
</evidence>
<keyword evidence="2" id="KW-1185">Reference proteome</keyword>
<gene>
    <name evidence="1" type="ORF">GPUH_LOCUS13733</name>
</gene>
<proteinExistence type="predicted"/>
<organism evidence="3">
    <name type="scientific">Gongylonema pulchrum</name>
    <dbReference type="NCBI Taxonomy" id="637853"/>
    <lineage>
        <taxon>Eukaryota</taxon>
        <taxon>Metazoa</taxon>
        <taxon>Ecdysozoa</taxon>
        <taxon>Nematoda</taxon>
        <taxon>Chromadorea</taxon>
        <taxon>Rhabditida</taxon>
        <taxon>Spirurina</taxon>
        <taxon>Spiruromorpha</taxon>
        <taxon>Spiruroidea</taxon>
        <taxon>Gongylonematidae</taxon>
        <taxon>Gongylonema</taxon>
    </lineage>
</organism>
<dbReference type="EMBL" id="UYRT01080515">
    <property type="protein sequence ID" value="VDN22886.1"/>
    <property type="molecule type" value="Genomic_DNA"/>
</dbReference>